<protein>
    <submittedName>
        <fullName evidence="1">Uncharacterized protein</fullName>
    </submittedName>
</protein>
<dbReference type="EMBL" id="JARXVE010000016">
    <property type="protein sequence ID" value="MDH6199226.1"/>
    <property type="molecule type" value="Genomic_DNA"/>
</dbReference>
<accession>A0ABT6L8E5</accession>
<evidence type="ECO:0000313" key="2">
    <source>
        <dbReference type="Proteomes" id="UP001160130"/>
    </source>
</evidence>
<reference evidence="1 2" key="1">
    <citation type="submission" date="2023-04" db="EMBL/GenBank/DDBJ databases">
        <title>Forest soil microbial communities from Buena Vista Peninsula, Colon Province, Panama.</title>
        <authorList>
            <person name="Bouskill N."/>
        </authorList>
    </citation>
    <scope>NUCLEOTIDE SEQUENCE [LARGE SCALE GENOMIC DNA]</scope>
    <source>
        <strain evidence="1 2">AC80</strain>
    </source>
</reference>
<evidence type="ECO:0000313" key="1">
    <source>
        <dbReference type="EMBL" id="MDH6199226.1"/>
    </source>
</evidence>
<proteinExistence type="predicted"/>
<name>A0ABT6L8E5_9MYCO</name>
<sequence>MTDRIETVIAEAFAQHRVERCSASSRDRHEQWWQCIACDFESEHIPLAGVTWEQVQCEVQSVHGAEVALAALKAARIATMELPERGVAGWPVDLDDDDFQVLPVHLVDQQTGEGLTGCRISWGAMELNLFPSHSRALAAALLAAEADHD</sequence>
<organism evidence="1 2">
    <name type="scientific">Mycolicibacterium frederiksbergense</name>
    <dbReference type="NCBI Taxonomy" id="117567"/>
    <lineage>
        <taxon>Bacteria</taxon>
        <taxon>Bacillati</taxon>
        <taxon>Actinomycetota</taxon>
        <taxon>Actinomycetes</taxon>
        <taxon>Mycobacteriales</taxon>
        <taxon>Mycobacteriaceae</taxon>
        <taxon>Mycolicibacterium</taxon>
    </lineage>
</organism>
<keyword evidence="2" id="KW-1185">Reference proteome</keyword>
<comment type="caution">
    <text evidence="1">The sequence shown here is derived from an EMBL/GenBank/DDBJ whole genome shotgun (WGS) entry which is preliminary data.</text>
</comment>
<dbReference type="Proteomes" id="UP001160130">
    <property type="component" value="Unassembled WGS sequence"/>
</dbReference>
<dbReference type="RefSeq" id="WP_280835777.1">
    <property type="nucleotide sequence ID" value="NZ_JARXVE010000016.1"/>
</dbReference>
<gene>
    <name evidence="1" type="ORF">M2272_005894</name>
</gene>